<evidence type="ECO:0000313" key="5">
    <source>
        <dbReference type="Proteomes" id="UP000199228"/>
    </source>
</evidence>
<protein>
    <submittedName>
        <fullName evidence="4">Chemotaxis protein CheC</fullName>
    </submittedName>
</protein>
<dbReference type="Pfam" id="PF04509">
    <property type="entry name" value="CheC"/>
    <property type="match status" value="2"/>
</dbReference>
<dbReference type="InterPro" id="IPR007597">
    <property type="entry name" value="CheC"/>
</dbReference>
<dbReference type="AlphaFoldDB" id="A0A1G6APM5"/>
<dbReference type="PANTHER" id="PTHR43693">
    <property type="entry name" value="PROTEIN PHOSPHATASE CHEZ"/>
    <property type="match status" value="1"/>
</dbReference>
<dbReference type="GO" id="GO:0006935">
    <property type="term" value="P:chemotaxis"/>
    <property type="evidence" value="ECO:0007669"/>
    <property type="project" value="UniProtKB-KW"/>
</dbReference>
<dbReference type="Gene3D" id="3.40.1550.10">
    <property type="entry name" value="CheC-like"/>
    <property type="match status" value="1"/>
</dbReference>
<evidence type="ECO:0000256" key="1">
    <source>
        <dbReference type="ARBA" id="ARBA00022500"/>
    </source>
</evidence>
<accession>A0A1G6APM5</accession>
<dbReference type="SUPFAM" id="SSF103039">
    <property type="entry name" value="CheC-like"/>
    <property type="match status" value="1"/>
</dbReference>
<dbReference type="RefSeq" id="WP_090172465.1">
    <property type="nucleotide sequence ID" value="NZ_FMXR01000006.1"/>
</dbReference>
<keyword evidence="2" id="KW-0378">Hydrolase</keyword>
<organism evidence="4 5">
    <name type="scientific">Eubacterium oxidoreducens</name>
    <dbReference type="NCBI Taxonomy" id="1732"/>
    <lineage>
        <taxon>Bacteria</taxon>
        <taxon>Bacillati</taxon>
        <taxon>Bacillota</taxon>
        <taxon>Clostridia</taxon>
        <taxon>Eubacteriales</taxon>
        <taxon>Eubacteriaceae</taxon>
        <taxon>Eubacterium</taxon>
    </lineage>
</organism>
<evidence type="ECO:0000259" key="3">
    <source>
        <dbReference type="Pfam" id="PF04509"/>
    </source>
</evidence>
<dbReference type="STRING" id="1732.SAMN02910417_00813"/>
<feature type="domain" description="CheC-like protein" evidence="3">
    <location>
        <begin position="12"/>
        <end position="48"/>
    </location>
</feature>
<keyword evidence="5" id="KW-1185">Reference proteome</keyword>
<dbReference type="PANTHER" id="PTHR43693:SF1">
    <property type="entry name" value="PROTEIN PHOSPHATASE CHEZ"/>
    <property type="match status" value="1"/>
</dbReference>
<dbReference type="EMBL" id="FMXR01000006">
    <property type="protein sequence ID" value="SDB10315.1"/>
    <property type="molecule type" value="Genomic_DNA"/>
</dbReference>
<gene>
    <name evidence="4" type="ORF">SAMN02910417_00813</name>
</gene>
<keyword evidence="1" id="KW-0145">Chemotaxis</keyword>
<evidence type="ECO:0000256" key="2">
    <source>
        <dbReference type="ARBA" id="ARBA00022801"/>
    </source>
</evidence>
<dbReference type="Proteomes" id="UP000199228">
    <property type="component" value="Unassembled WGS sequence"/>
</dbReference>
<reference evidence="4 5" key="1">
    <citation type="submission" date="2016-10" db="EMBL/GenBank/DDBJ databases">
        <authorList>
            <person name="de Groot N.N."/>
        </authorList>
    </citation>
    <scope>NUCLEOTIDE SEQUENCE [LARGE SCALE GENOMIC DNA]</scope>
    <source>
        <strain evidence="4 5">DSM 3217</strain>
    </source>
</reference>
<dbReference type="OrthoDB" id="9812187at2"/>
<sequence length="206" mass="22040">MAENTFDNINSMYLDVLKEIGNIGAGNATTAIASMLGFKVDMSVPSVKLMECQELPTAIGPEEDVVAGIYLEVMEDISGSMMFILSLPSAQYLVNKLMMRDPEYSAPFDEMDMSALKEIGNIIGGSYLSALSGLTGLTIAPSVPALAIDMEAAVLSVPAIVFGQMGDNALLIETKFGDDVMIDGYFILMPDVESYEKILTALGIQV</sequence>
<evidence type="ECO:0000313" key="4">
    <source>
        <dbReference type="EMBL" id="SDB10315.1"/>
    </source>
</evidence>
<proteinExistence type="predicted"/>
<dbReference type="GO" id="GO:0016787">
    <property type="term" value="F:hydrolase activity"/>
    <property type="evidence" value="ECO:0007669"/>
    <property type="project" value="UniProtKB-KW"/>
</dbReference>
<dbReference type="CDD" id="cd17909">
    <property type="entry name" value="CheC_ClassI"/>
    <property type="match status" value="1"/>
</dbReference>
<feature type="domain" description="CheC-like protein" evidence="3">
    <location>
        <begin position="111"/>
        <end position="146"/>
    </location>
</feature>
<name>A0A1G6APM5_EUBOX</name>
<dbReference type="InterPro" id="IPR050992">
    <property type="entry name" value="CheZ_family_phosphatases"/>
</dbReference>
<dbReference type="InterPro" id="IPR028976">
    <property type="entry name" value="CheC-like_sf"/>
</dbReference>